<evidence type="ECO:0008006" key="4">
    <source>
        <dbReference type="Google" id="ProtNLM"/>
    </source>
</evidence>
<sequence length="310" mass="33698">MKDRARYLHRLYDAPKASITLAAFKDAVNRRRLYEEALLATHQAALLDQQCLTNAGPAAAALGPEPAEDRMQVQAGVGTAGPVAEEGAVPTDATLGAAAEAGSQAERQADTEQRAKEEQHQQEVEARRAARLAERQQRRQAQEDAKARRHAERQRQQEEAQRSHARQVEQAVQQQVELEAAGSERSQHVQELEAQLKAMNECKHGLVLKLKQVLQSEETARQQAAALEALEEGEMLTSLPPHLLPGPQPFARYPPWDPPVASPSPALSPLPVSSLPPHLSLPGPAAQVPGGRHVPPAPTLGSGFGRKPHW</sequence>
<feature type="region of interest" description="Disordered" evidence="1">
    <location>
        <begin position="98"/>
        <end position="173"/>
    </location>
</feature>
<dbReference type="Proteomes" id="UP001489004">
    <property type="component" value="Unassembled WGS sequence"/>
</dbReference>
<accession>A0AAW1Q821</accession>
<dbReference type="PANTHER" id="PTHR36764:SF1">
    <property type="entry name" value="TRNA (ILE)-LYSIDINE SYNTHASE"/>
    <property type="match status" value="1"/>
</dbReference>
<feature type="compositionally biased region" description="Basic and acidic residues" evidence="1">
    <location>
        <begin position="153"/>
        <end position="162"/>
    </location>
</feature>
<name>A0AAW1Q821_9CHLO</name>
<feature type="compositionally biased region" description="Basic and acidic residues" evidence="1">
    <location>
        <begin position="107"/>
        <end position="146"/>
    </location>
</feature>
<evidence type="ECO:0000313" key="3">
    <source>
        <dbReference type="Proteomes" id="UP001489004"/>
    </source>
</evidence>
<gene>
    <name evidence="2" type="ORF">WJX72_010808</name>
</gene>
<dbReference type="AlphaFoldDB" id="A0AAW1Q821"/>
<organism evidence="2 3">
    <name type="scientific">[Myrmecia] bisecta</name>
    <dbReference type="NCBI Taxonomy" id="41462"/>
    <lineage>
        <taxon>Eukaryota</taxon>
        <taxon>Viridiplantae</taxon>
        <taxon>Chlorophyta</taxon>
        <taxon>core chlorophytes</taxon>
        <taxon>Trebouxiophyceae</taxon>
        <taxon>Trebouxiales</taxon>
        <taxon>Trebouxiaceae</taxon>
        <taxon>Myrmecia</taxon>
    </lineage>
</organism>
<dbReference type="EMBL" id="JALJOR010000004">
    <property type="protein sequence ID" value="KAK9818335.1"/>
    <property type="molecule type" value="Genomic_DNA"/>
</dbReference>
<dbReference type="GO" id="GO:0009507">
    <property type="term" value="C:chloroplast"/>
    <property type="evidence" value="ECO:0007669"/>
    <property type="project" value="TreeGrafter"/>
</dbReference>
<feature type="region of interest" description="Disordered" evidence="1">
    <location>
        <begin position="261"/>
        <end position="310"/>
    </location>
</feature>
<evidence type="ECO:0000256" key="1">
    <source>
        <dbReference type="SAM" id="MobiDB-lite"/>
    </source>
</evidence>
<protein>
    <recommendedName>
        <fullName evidence="4">Reticulocyte-binding protein 2-like a</fullName>
    </recommendedName>
</protein>
<reference evidence="2 3" key="1">
    <citation type="journal article" date="2024" name="Nat. Commun.">
        <title>Phylogenomics reveals the evolutionary origins of lichenization in chlorophyte algae.</title>
        <authorList>
            <person name="Puginier C."/>
            <person name="Libourel C."/>
            <person name="Otte J."/>
            <person name="Skaloud P."/>
            <person name="Haon M."/>
            <person name="Grisel S."/>
            <person name="Petersen M."/>
            <person name="Berrin J.G."/>
            <person name="Delaux P.M."/>
            <person name="Dal Grande F."/>
            <person name="Keller J."/>
        </authorList>
    </citation>
    <scope>NUCLEOTIDE SEQUENCE [LARGE SCALE GENOMIC DNA]</scope>
    <source>
        <strain evidence="2 3">SAG 2043</strain>
    </source>
</reference>
<feature type="compositionally biased region" description="Low complexity" evidence="1">
    <location>
        <begin position="269"/>
        <end position="286"/>
    </location>
</feature>
<proteinExistence type="predicted"/>
<comment type="caution">
    <text evidence="2">The sequence shown here is derived from an EMBL/GenBank/DDBJ whole genome shotgun (WGS) entry which is preliminary data.</text>
</comment>
<keyword evidence="3" id="KW-1185">Reference proteome</keyword>
<evidence type="ECO:0000313" key="2">
    <source>
        <dbReference type="EMBL" id="KAK9818335.1"/>
    </source>
</evidence>
<dbReference type="PANTHER" id="PTHR36764">
    <property type="entry name" value="TRNA (ILE)-LYSIDINE SYNTHASE"/>
    <property type="match status" value="1"/>
</dbReference>